<keyword evidence="7" id="KW-0812">Transmembrane</keyword>
<keyword evidence="7" id="KW-1133">Transmembrane helix</keyword>
<dbReference type="Proteomes" id="UP001152562">
    <property type="component" value="Unassembled WGS sequence"/>
</dbReference>
<dbReference type="Pfam" id="PF17048">
    <property type="entry name" value="Ceramidse_alk_C"/>
    <property type="match status" value="2"/>
</dbReference>
<dbReference type="GO" id="GO:0046872">
    <property type="term" value="F:metal ion binding"/>
    <property type="evidence" value="ECO:0007669"/>
    <property type="project" value="UniProtKB-KW"/>
</dbReference>
<dbReference type="GO" id="GO:0046512">
    <property type="term" value="P:sphingosine biosynthetic process"/>
    <property type="evidence" value="ECO:0007669"/>
    <property type="project" value="TreeGrafter"/>
</dbReference>
<evidence type="ECO:0000256" key="3">
    <source>
        <dbReference type="ARBA" id="ARBA00019235"/>
    </source>
</evidence>
<dbReference type="Pfam" id="PF04734">
    <property type="entry name" value="Ceramidase_alk"/>
    <property type="match status" value="2"/>
</dbReference>
<feature type="binding site" evidence="6">
    <location>
        <position position="109"/>
    </location>
    <ligand>
        <name>Zn(2+)</name>
        <dbReference type="ChEBI" id="CHEBI:29105"/>
    </ligand>
</feature>
<dbReference type="GO" id="GO:0016020">
    <property type="term" value="C:membrane"/>
    <property type="evidence" value="ECO:0007669"/>
    <property type="project" value="GOC"/>
</dbReference>
<feature type="binding site" evidence="6">
    <location>
        <position position="218"/>
    </location>
    <ligand>
        <name>Zn(2+)</name>
        <dbReference type="ChEBI" id="CHEBI:29105"/>
    </ligand>
</feature>
<evidence type="ECO:0000313" key="11">
    <source>
        <dbReference type="EMBL" id="CAH3871232.1"/>
    </source>
</evidence>
<proteinExistence type="inferred from homology"/>
<dbReference type="GO" id="GO:0042759">
    <property type="term" value="P:long-chain fatty acid biosynthetic process"/>
    <property type="evidence" value="ECO:0007669"/>
    <property type="project" value="TreeGrafter"/>
</dbReference>
<dbReference type="EC" id="3.5.1.23" evidence="2"/>
<feature type="transmembrane region" description="Helical" evidence="7">
    <location>
        <begin position="676"/>
        <end position="697"/>
    </location>
</feature>
<dbReference type="InterPro" id="IPR006823">
    <property type="entry name" value="Ceramidase_alk"/>
</dbReference>
<evidence type="ECO:0000259" key="10">
    <source>
        <dbReference type="Pfam" id="PF17048"/>
    </source>
</evidence>
<feature type="chain" id="PRO_5040486943" description="Neutral ceramidase" evidence="8">
    <location>
        <begin position="18"/>
        <end position="1398"/>
    </location>
</feature>
<feature type="domain" description="Neutral/alkaline non-lysosomal ceramidase C-terminal" evidence="10">
    <location>
        <begin position="528"/>
        <end position="657"/>
    </location>
</feature>
<evidence type="ECO:0000256" key="1">
    <source>
        <dbReference type="ARBA" id="ARBA00009835"/>
    </source>
</evidence>
<evidence type="ECO:0000256" key="8">
    <source>
        <dbReference type="SAM" id="SignalP"/>
    </source>
</evidence>
<name>A0A9P0SKC4_PIEBR</name>
<feature type="domain" description="Neutral/alkaline non-lysosomal ceramidase N-terminal" evidence="9">
    <location>
        <begin position="19"/>
        <end position="525"/>
    </location>
</feature>
<feature type="binding site" evidence="6">
    <location>
        <position position="496"/>
    </location>
    <ligand>
        <name>Zn(2+)</name>
        <dbReference type="ChEBI" id="CHEBI:29105"/>
    </ligand>
</feature>
<evidence type="ECO:0000256" key="5">
    <source>
        <dbReference type="PIRSR" id="PIRSR606823-1"/>
    </source>
</evidence>
<dbReference type="EMBL" id="CALOZG010000001">
    <property type="protein sequence ID" value="CAH3871232.1"/>
    <property type="molecule type" value="Genomic_DNA"/>
</dbReference>
<feature type="binding site" evidence="6">
    <location>
        <position position="462"/>
    </location>
    <ligand>
        <name>Zn(2+)</name>
        <dbReference type="ChEBI" id="CHEBI:29105"/>
    </ligand>
</feature>
<dbReference type="Gene3D" id="2.60.40.2300">
    <property type="entry name" value="Neutral/alkaline non-lysosomal ceramidase, C-terminal domain"/>
    <property type="match status" value="2"/>
</dbReference>
<keyword evidence="4" id="KW-0378">Hydrolase</keyword>
<evidence type="ECO:0000259" key="9">
    <source>
        <dbReference type="Pfam" id="PF04734"/>
    </source>
</evidence>
<protein>
    <recommendedName>
        <fullName evidence="3">Neutral ceramidase</fullName>
        <ecNumber evidence="2">3.5.1.23</ecNumber>
    </recommendedName>
</protein>
<accession>A0A9P0SKC4</accession>
<evidence type="ECO:0000256" key="7">
    <source>
        <dbReference type="SAM" id="Phobius"/>
    </source>
</evidence>
<gene>
    <name evidence="11" type="ORF">PIBRA_LOCUS559</name>
</gene>
<comment type="caution">
    <text evidence="11">The sequence shown here is derived from an EMBL/GenBank/DDBJ whole genome shotgun (WGS) entry which is preliminary data.</text>
</comment>
<keyword evidence="7" id="KW-0472">Membrane</keyword>
<feature type="signal peptide" evidence="8">
    <location>
        <begin position="1"/>
        <end position="17"/>
    </location>
</feature>
<dbReference type="GO" id="GO:0005576">
    <property type="term" value="C:extracellular region"/>
    <property type="evidence" value="ECO:0007669"/>
    <property type="project" value="TreeGrafter"/>
</dbReference>
<feature type="domain" description="Neutral/alkaline non-lysosomal ceramidase C-terminal" evidence="10">
    <location>
        <begin position="1245"/>
        <end position="1393"/>
    </location>
</feature>
<dbReference type="PANTHER" id="PTHR12670">
    <property type="entry name" value="CERAMIDASE"/>
    <property type="match status" value="1"/>
</dbReference>
<sequence>MHLKLFCTFVCVGLAHSLRVGVGIADVTGPPAEIGFMGYANFEQIGHGIHLRQFSRAFVLEDEEEHRFVFVSVDAAMMGHGVRREVLKRLQKRYGDVYSEKNVIISGTHTHSTPGGFLLDFLFDLSILGFVKETYAAYITGILKSIIIAHNRLTPARMEYGETELLEANINRSPSSYLRNPPEERAKYEYDVDKTLAQIRFLTPSNDILGVINWFAVHPTSMNNTNKLISSDNVGYASILMEKALNGNETLPGKGRIVCAFASTNLGDVSPNTRGPKCEFSGLPCDQEKLLCKGHKERCFASGPGRDMFESTKIIATKLFDTAMRVLRQLGEDLTGSIGVVHQFVDMPKQAVSPYDPITQTFNASEKVSGCIPSMGYSFAAGTTDGPGAFDFKQGTTSSNPLWNAVRDFLAEPTQEDIDCHAPKPILLATGRMKFPYEWQPRVVSCTVARVGGLVLAAVPGEFTTMSGRRLRSVVQKASNAKRVVLAGLSNIYSDYVATPEEYQAQRYEAASTIFGPHTLDIYLNKYVELTDALVKGTPVDNGPEPPDFSEQLITLVPPVLWDAAPWGHEFGDCVEQPQHSYSWMDTVTAKFVSGHPRNSIRHGRWYSTVERLESEQDDAWSVVATDADWETKFTWIRNSKILGTSHAQIDWEIPERTPRDLNSEVKMAIPIVGKVVMLGITLGVIAGLTAVIILVVNDSAEKDDVSTTTSTTEKPRDPDILYDIGVGIADMTGPCVQINFMGYADIGQSGRGIHTRQFSRAFIFVQGDTRIVLVTADVLAIGIGVRREVVNKLQEIYGDMYTLRNVILTATHTHSGPGGHLVDFILDVSILGFSKETLDAYVEGITRSIVRAHENIVPSRLFYGSANVLNAQLNRSPFSYNQNPEEEKNRYNTNTDTDLSVVRIEKADGSLHGVMSWFGVHTTSMNMTNHLVSSDNLGYAAMKLEETLNPGSQIGKPSIVAGFFAASQGDVSPNTRGARCEFSGESCDNQFELCDQWELCFSVGPGNDMFESTRIIGTWVYEGALGVLNRPGEELRGEIGVVHQFVEMPSETVAKYNPVSRTFDTSNPVSGCVPGLGYSFASGTIDGANLLNITQGTLNNNTLLDAISGVVANPTVEDIECHAPKPILLATGRANFPFPWHSSVVSVSLIWLAGLAIAGVPGEPTTMAGRRIKDVVSSILEEKTLEPRVVVSSLCNEYIHYITTFEEYQVQRYEAASVIYGPNTLDIFLNKFREFTNIALEGGNVPAGPTPIDYRNNTISLIPSVILDVAPMGRNFGDVLEEPQSARPGDTVKATFIAANPRNNLRQESTHATVERLELGRWLVVATDADWSTKFTWQQESILGTSTATFEWTIPVDIPILQVPYRIVYYGTARGIQGSFRNFEGRSASFNINTINS</sequence>
<comment type="similarity">
    <text evidence="1">Belongs to the neutral ceramidase family.</text>
</comment>
<keyword evidence="8" id="KW-0732">Signal</keyword>
<feature type="domain" description="Neutral/alkaline non-lysosomal ceramidase N-terminal" evidence="9">
    <location>
        <begin position="723"/>
        <end position="1230"/>
    </location>
</feature>
<evidence type="ECO:0000256" key="6">
    <source>
        <dbReference type="PIRSR" id="PIRSR606823-2"/>
    </source>
</evidence>
<dbReference type="GO" id="GO:0046514">
    <property type="term" value="P:ceramide catabolic process"/>
    <property type="evidence" value="ECO:0007669"/>
    <property type="project" value="InterPro"/>
</dbReference>
<dbReference type="InterPro" id="IPR038445">
    <property type="entry name" value="NCDase_C_sf"/>
</dbReference>
<keyword evidence="6" id="KW-0862">Zinc</keyword>
<reference evidence="11" key="1">
    <citation type="submission" date="2022-05" db="EMBL/GenBank/DDBJ databases">
        <authorList>
            <person name="Okamura Y."/>
        </authorList>
    </citation>
    <scope>NUCLEOTIDE SEQUENCE</scope>
</reference>
<dbReference type="GO" id="GO:0017040">
    <property type="term" value="F:N-acylsphingosine amidohydrolase activity"/>
    <property type="evidence" value="ECO:0007669"/>
    <property type="project" value="UniProtKB-EC"/>
</dbReference>
<keyword evidence="6" id="KW-0479">Metal-binding</keyword>
<organism evidence="11 12">
    <name type="scientific">Pieris brassicae</name>
    <name type="common">White butterfly</name>
    <name type="synonym">Large white butterfly</name>
    <dbReference type="NCBI Taxonomy" id="7116"/>
    <lineage>
        <taxon>Eukaryota</taxon>
        <taxon>Metazoa</taxon>
        <taxon>Ecdysozoa</taxon>
        <taxon>Arthropoda</taxon>
        <taxon>Hexapoda</taxon>
        <taxon>Insecta</taxon>
        <taxon>Pterygota</taxon>
        <taxon>Neoptera</taxon>
        <taxon>Endopterygota</taxon>
        <taxon>Lepidoptera</taxon>
        <taxon>Glossata</taxon>
        <taxon>Ditrysia</taxon>
        <taxon>Papilionoidea</taxon>
        <taxon>Pieridae</taxon>
        <taxon>Pierinae</taxon>
        <taxon>Pieris</taxon>
    </lineage>
</organism>
<dbReference type="PANTHER" id="PTHR12670:SF1">
    <property type="entry name" value="NEUTRAL CERAMIDASE"/>
    <property type="match status" value="1"/>
</dbReference>
<feature type="active site" description="Nucleophile" evidence="5">
    <location>
        <position position="270"/>
    </location>
</feature>
<evidence type="ECO:0000256" key="4">
    <source>
        <dbReference type="ARBA" id="ARBA00022801"/>
    </source>
</evidence>
<dbReference type="InterPro" id="IPR031329">
    <property type="entry name" value="NEUT/ALK_ceramidase_N"/>
</dbReference>
<dbReference type="InterPro" id="IPR031331">
    <property type="entry name" value="NEUT/ALK_ceramidase_C"/>
</dbReference>
<evidence type="ECO:0000256" key="2">
    <source>
        <dbReference type="ARBA" id="ARBA00011891"/>
    </source>
</evidence>
<keyword evidence="12" id="KW-1185">Reference proteome</keyword>
<comment type="cofactor">
    <cofactor evidence="6">
        <name>Zn(2+)</name>
        <dbReference type="ChEBI" id="CHEBI:29105"/>
    </cofactor>
    <text evidence="6">Binds 1 zinc ion per subunit.</text>
</comment>
<evidence type="ECO:0000313" key="12">
    <source>
        <dbReference type="Proteomes" id="UP001152562"/>
    </source>
</evidence>